<reference evidence="2" key="1">
    <citation type="submission" date="2020-05" db="EMBL/GenBank/DDBJ databases">
        <title>WGS assembly of Panicum virgatum.</title>
        <authorList>
            <person name="Lovell J.T."/>
            <person name="Jenkins J."/>
            <person name="Shu S."/>
            <person name="Juenger T.E."/>
            <person name="Schmutz J."/>
        </authorList>
    </citation>
    <scope>NUCLEOTIDE SEQUENCE</scope>
    <source>
        <strain evidence="2">AP13</strain>
    </source>
</reference>
<protein>
    <submittedName>
        <fullName evidence="2">Uncharacterized protein</fullName>
    </submittedName>
</protein>
<gene>
    <name evidence="2" type="ORF">PVAP13_8KG094800</name>
</gene>
<keyword evidence="1" id="KW-0472">Membrane</keyword>
<keyword evidence="1" id="KW-0812">Transmembrane</keyword>
<evidence type="ECO:0000256" key="1">
    <source>
        <dbReference type="SAM" id="Phobius"/>
    </source>
</evidence>
<feature type="transmembrane region" description="Helical" evidence="1">
    <location>
        <begin position="37"/>
        <end position="54"/>
    </location>
</feature>
<proteinExistence type="predicted"/>
<dbReference type="EMBL" id="CM029051">
    <property type="protein sequence ID" value="KAG2560713.1"/>
    <property type="molecule type" value="Genomic_DNA"/>
</dbReference>
<evidence type="ECO:0000313" key="3">
    <source>
        <dbReference type="Proteomes" id="UP000823388"/>
    </source>
</evidence>
<comment type="caution">
    <text evidence="2">The sequence shown here is derived from an EMBL/GenBank/DDBJ whole genome shotgun (WGS) entry which is preliminary data.</text>
</comment>
<accession>A0A8T0PFN9</accession>
<dbReference type="Proteomes" id="UP000823388">
    <property type="component" value="Chromosome 8K"/>
</dbReference>
<name>A0A8T0PFN9_PANVG</name>
<organism evidence="2 3">
    <name type="scientific">Panicum virgatum</name>
    <name type="common">Blackwell switchgrass</name>
    <dbReference type="NCBI Taxonomy" id="38727"/>
    <lineage>
        <taxon>Eukaryota</taxon>
        <taxon>Viridiplantae</taxon>
        <taxon>Streptophyta</taxon>
        <taxon>Embryophyta</taxon>
        <taxon>Tracheophyta</taxon>
        <taxon>Spermatophyta</taxon>
        <taxon>Magnoliopsida</taxon>
        <taxon>Liliopsida</taxon>
        <taxon>Poales</taxon>
        <taxon>Poaceae</taxon>
        <taxon>PACMAD clade</taxon>
        <taxon>Panicoideae</taxon>
        <taxon>Panicodae</taxon>
        <taxon>Paniceae</taxon>
        <taxon>Panicinae</taxon>
        <taxon>Panicum</taxon>
        <taxon>Panicum sect. Hiantes</taxon>
    </lineage>
</organism>
<evidence type="ECO:0000313" key="2">
    <source>
        <dbReference type="EMBL" id="KAG2560713.1"/>
    </source>
</evidence>
<keyword evidence="1" id="KW-1133">Transmembrane helix</keyword>
<feature type="transmembrane region" description="Helical" evidence="1">
    <location>
        <begin position="74"/>
        <end position="95"/>
    </location>
</feature>
<dbReference type="AlphaFoldDB" id="A0A8T0PFN9"/>
<keyword evidence="3" id="KW-1185">Reference proteome</keyword>
<sequence length="96" mass="10618">MTSCQACGATAAGGEAPARDNAKEAFEELQKRIAQRIAKFVGRAVLLLLLLYLYDSMRRYVTSSIDEDLWFCKFVVITVAVPMADVFIILASLLLD</sequence>